<dbReference type="AlphaFoldDB" id="A0A8X6VCE4"/>
<dbReference type="Proteomes" id="UP000887159">
    <property type="component" value="Unassembled WGS sequence"/>
</dbReference>
<proteinExistence type="predicted"/>
<reference evidence="3" key="1">
    <citation type="submission" date="2020-08" db="EMBL/GenBank/DDBJ databases">
        <title>Multicomponent nature underlies the extraordinary mechanical properties of spider dragline silk.</title>
        <authorList>
            <person name="Kono N."/>
            <person name="Nakamura H."/>
            <person name="Mori M."/>
            <person name="Yoshida Y."/>
            <person name="Ohtoshi R."/>
            <person name="Malay A.D."/>
            <person name="Moran D.A.P."/>
            <person name="Tomita M."/>
            <person name="Numata K."/>
            <person name="Arakawa K."/>
        </authorList>
    </citation>
    <scope>NUCLEOTIDE SEQUENCE</scope>
</reference>
<evidence type="ECO:0000259" key="2">
    <source>
        <dbReference type="Pfam" id="PF20209"/>
    </source>
</evidence>
<organism evidence="3 4">
    <name type="scientific">Trichonephila clavipes</name>
    <name type="common">Golden silk orbweaver</name>
    <name type="synonym">Nephila clavipes</name>
    <dbReference type="NCBI Taxonomy" id="2585209"/>
    <lineage>
        <taxon>Eukaryota</taxon>
        <taxon>Metazoa</taxon>
        <taxon>Ecdysozoa</taxon>
        <taxon>Arthropoda</taxon>
        <taxon>Chelicerata</taxon>
        <taxon>Arachnida</taxon>
        <taxon>Araneae</taxon>
        <taxon>Araneomorphae</taxon>
        <taxon>Entelegynae</taxon>
        <taxon>Araneoidea</taxon>
        <taxon>Nephilidae</taxon>
        <taxon>Trichonephila</taxon>
    </lineage>
</organism>
<dbReference type="InterPro" id="IPR046700">
    <property type="entry name" value="DUF6570"/>
</dbReference>
<dbReference type="Pfam" id="PF20209">
    <property type="entry name" value="DUF6570"/>
    <property type="match status" value="1"/>
</dbReference>
<dbReference type="EMBL" id="BMAU01021233">
    <property type="protein sequence ID" value="GFY02768.1"/>
    <property type="molecule type" value="Genomic_DNA"/>
</dbReference>
<comment type="caution">
    <text evidence="3">The sequence shown here is derived from an EMBL/GenBank/DDBJ whole genome shotgun (WGS) entry which is preliminary data.</text>
</comment>
<evidence type="ECO:0000313" key="3">
    <source>
        <dbReference type="EMBL" id="GFY02768.1"/>
    </source>
</evidence>
<evidence type="ECO:0000256" key="1">
    <source>
        <dbReference type="SAM" id="MobiDB-lite"/>
    </source>
</evidence>
<gene>
    <name evidence="3" type="primary">EVAR_62210_1</name>
    <name evidence="3" type="ORF">TNCV_3506481</name>
</gene>
<sequence>MSASARARASQKYKSRLSLERGDYGPHTGTPMSGAERARRFRERSKADAARSFSAAANLASTSTTGIPLLMDVTNEQTIDISIGSATELRDLNISRSEAMQNHWRSADKRFKTVFEANTFGLSCSVCDRLWFERDLKKVKHRNISFLQTKFPDENVTEFRLCATCSKSIDANKIPTLSRSNGFRYPPKPSGLPLLDPISIRLISPRLPFMQIRRLRYEGNYGIVGQVINVPVDVSNMVQQLPRRIDNDFAFNVNVKKKLIHKSNYLSGFVRK</sequence>
<accession>A0A8X6VCE4</accession>
<protein>
    <recommendedName>
        <fullName evidence="2">DUF6570 domain-containing protein</fullName>
    </recommendedName>
</protein>
<keyword evidence="4" id="KW-1185">Reference proteome</keyword>
<feature type="region of interest" description="Disordered" evidence="1">
    <location>
        <begin position="1"/>
        <end position="41"/>
    </location>
</feature>
<name>A0A8X6VCE4_TRICX</name>
<feature type="domain" description="DUF6570" evidence="2">
    <location>
        <begin position="172"/>
        <end position="246"/>
    </location>
</feature>
<evidence type="ECO:0000313" key="4">
    <source>
        <dbReference type="Proteomes" id="UP000887159"/>
    </source>
</evidence>